<gene>
    <name evidence="2" type="ORF">PILCRDRAFT_814444</name>
</gene>
<organism evidence="2 3">
    <name type="scientific">Piloderma croceum (strain F 1598)</name>
    <dbReference type="NCBI Taxonomy" id="765440"/>
    <lineage>
        <taxon>Eukaryota</taxon>
        <taxon>Fungi</taxon>
        <taxon>Dikarya</taxon>
        <taxon>Basidiomycota</taxon>
        <taxon>Agaricomycotina</taxon>
        <taxon>Agaricomycetes</taxon>
        <taxon>Agaricomycetidae</taxon>
        <taxon>Atheliales</taxon>
        <taxon>Atheliaceae</taxon>
        <taxon>Piloderma</taxon>
    </lineage>
</organism>
<feature type="region of interest" description="Disordered" evidence="1">
    <location>
        <begin position="17"/>
        <end position="48"/>
    </location>
</feature>
<protein>
    <submittedName>
        <fullName evidence="2">Uncharacterized protein</fullName>
    </submittedName>
</protein>
<reference evidence="2 3" key="1">
    <citation type="submission" date="2014-04" db="EMBL/GenBank/DDBJ databases">
        <authorList>
            <consortium name="DOE Joint Genome Institute"/>
            <person name="Kuo A."/>
            <person name="Tarkka M."/>
            <person name="Buscot F."/>
            <person name="Kohler A."/>
            <person name="Nagy L.G."/>
            <person name="Floudas D."/>
            <person name="Copeland A."/>
            <person name="Barry K.W."/>
            <person name="Cichocki N."/>
            <person name="Veneault-Fourrey C."/>
            <person name="LaButti K."/>
            <person name="Lindquist E.A."/>
            <person name="Lipzen A."/>
            <person name="Lundell T."/>
            <person name="Morin E."/>
            <person name="Murat C."/>
            <person name="Sun H."/>
            <person name="Tunlid A."/>
            <person name="Henrissat B."/>
            <person name="Grigoriev I.V."/>
            <person name="Hibbett D.S."/>
            <person name="Martin F."/>
            <person name="Nordberg H.P."/>
            <person name="Cantor M.N."/>
            <person name="Hua S.X."/>
        </authorList>
    </citation>
    <scope>NUCLEOTIDE SEQUENCE [LARGE SCALE GENOMIC DNA]</scope>
    <source>
        <strain evidence="2 3">F 1598</strain>
    </source>
</reference>
<evidence type="ECO:0000313" key="3">
    <source>
        <dbReference type="Proteomes" id="UP000054166"/>
    </source>
</evidence>
<feature type="compositionally biased region" description="Polar residues" evidence="1">
    <location>
        <begin position="271"/>
        <end position="283"/>
    </location>
</feature>
<feature type="region of interest" description="Disordered" evidence="1">
    <location>
        <begin position="228"/>
        <end position="339"/>
    </location>
</feature>
<dbReference type="InParanoid" id="A0A0C3CDF4"/>
<dbReference type="OrthoDB" id="3258969at2759"/>
<keyword evidence="3" id="KW-1185">Reference proteome</keyword>
<evidence type="ECO:0000256" key="1">
    <source>
        <dbReference type="SAM" id="MobiDB-lite"/>
    </source>
</evidence>
<name>A0A0C3CDF4_PILCF</name>
<dbReference type="HOGENOM" id="CLU_356812_0_0_1"/>
<evidence type="ECO:0000313" key="2">
    <source>
        <dbReference type="EMBL" id="KIM87737.1"/>
    </source>
</evidence>
<proteinExistence type="predicted"/>
<feature type="compositionally biased region" description="Low complexity" evidence="1">
    <location>
        <begin position="254"/>
        <end position="270"/>
    </location>
</feature>
<dbReference type="AlphaFoldDB" id="A0A0C3CDF4"/>
<reference evidence="3" key="2">
    <citation type="submission" date="2015-01" db="EMBL/GenBank/DDBJ databases">
        <title>Evolutionary Origins and Diversification of the Mycorrhizal Mutualists.</title>
        <authorList>
            <consortium name="DOE Joint Genome Institute"/>
            <consortium name="Mycorrhizal Genomics Consortium"/>
            <person name="Kohler A."/>
            <person name="Kuo A."/>
            <person name="Nagy L.G."/>
            <person name="Floudas D."/>
            <person name="Copeland A."/>
            <person name="Barry K.W."/>
            <person name="Cichocki N."/>
            <person name="Veneault-Fourrey C."/>
            <person name="LaButti K."/>
            <person name="Lindquist E.A."/>
            <person name="Lipzen A."/>
            <person name="Lundell T."/>
            <person name="Morin E."/>
            <person name="Murat C."/>
            <person name="Riley R."/>
            <person name="Ohm R."/>
            <person name="Sun H."/>
            <person name="Tunlid A."/>
            <person name="Henrissat B."/>
            <person name="Grigoriev I.V."/>
            <person name="Hibbett D.S."/>
            <person name="Martin F."/>
        </authorList>
    </citation>
    <scope>NUCLEOTIDE SEQUENCE [LARGE SCALE GENOMIC DNA]</scope>
    <source>
        <strain evidence="3">F 1598</strain>
    </source>
</reference>
<dbReference type="Proteomes" id="UP000054166">
    <property type="component" value="Unassembled WGS sequence"/>
</dbReference>
<feature type="compositionally biased region" description="Basic and acidic residues" evidence="1">
    <location>
        <begin position="316"/>
        <end position="329"/>
    </location>
</feature>
<accession>A0A0C3CDF4</accession>
<dbReference type="EMBL" id="KN832978">
    <property type="protein sequence ID" value="KIM87737.1"/>
    <property type="molecule type" value="Genomic_DNA"/>
</dbReference>
<sequence>MYSQPARYAAPTLGPRVCKRWGSTKSTPRKGRKGYLYGTTPTHPAPSPEEELRITRRRISKAERDERMDITIALTPVKTYMGGFTRPRDLRSSNWFPGGRYATLGKVYESPPESAYEPHTVYLLESRYPVKHGLGRVDCYDHVVGVCREGDFEAILRRYNSARAPRTELDAMDNARWPWGPQFKLQRTKWWGPGENPRDIIKEIFGEEGLLDSAYLDDTGRFEELKEDVEVDTDDSRQIRANVEDEKSNPNPQSVESSTLVASVASAPSSPNTFDTTALSNPPTGKAADSRQGSAIDKGLVEHLSNSDEVTATTMRRPEGKVPHEHSDEDGVLSHASGYVIPTPGEAPNLMSERRSRHHDKQTAAVAERVQQEGDYTDIDAHTRLRANKVPYEALERDGSVSHLSGFVPPTPEHQFGYSVGSSVDNHVQDAVQRQKRRTTAVILSEEMSERQRESDTIIGRDEGDAELNAGLDKAGGKFTDNQKRGIHTSAVVRASEVTHQPVEEDGMDDIDDLDDIDDYEVQRSIPPHIGGSLTKTKFPKHGKAPKARQASLVFNPPAPIPSETQAIRDKYLPTLAETPFWRPLLSLTLSTRPLALTLARLSRALPRGLPFYSSICNDDRKTHASYSARIQCMRIDRMEELTVQIAQLLAGARGGFIGIRFGIQEKGRGIGGEGLEAPLPKEKRTIKVGVGKWYRRAEEVKEAFREDAITRVGEVGVGLEDIGETFEISGLDDHGRRIDDKTGEVIPWPKSKPLETSEFTKEYRLHMKQLDSRTSRSVDDDTNMDIVQVWRNENEMRRARKLKRQELARSYKYEIASQLAQRHRSVTTP</sequence>
<feature type="compositionally biased region" description="Basic and acidic residues" evidence="1">
    <location>
        <begin position="234"/>
        <end position="248"/>
    </location>
</feature>